<dbReference type="SUPFAM" id="SSF53474">
    <property type="entry name" value="alpha/beta-Hydrolases"/>
    <property type="match status" value="1"/>
</dbReference>
<dbReference type="PANTHER" id="PTHR48098:SF1">
    <property type="entry name" value="DIACYLGLYCEROL ACYLTRANSFERASE_MYCOLYLTRANSFERASE AG85A"/>
    <property type="match status" value="1"/>
</dbReference>
<evidence type="ECO:0000256" key="1">
    <source>
        <dbReference type="SAM" id="MobiDB-lite"/>
    </source>
</evidence>
<keyword evidence="4" id="KW-1185">Reference proteome</keyword>
<proteinExistence type="predicted"/>
<dbReference type="PANTHER" id="PTHR48098">
    <property type="entry name" value="ENTEROCHELIN ESTERASE-RELATED"/>
    <property type="match status" value="1"/>
</dbReference>
<organism evidence="3 4">
    <name type="scientific">Actinomadura rayongensis</name>
    <dbReference type="NCBI Taxonomy" id="1429076"/>
    <lineage>
        <taxon>Bacteria</taxon>
        <taxon>Bacillati</taxon>
        <taxon>Actinomycetota</taxon>
        <taxon>Actinomycetes</taxon>
        <taxon>Streptosporangiales</taxon>
        <taxon>Thermomonosporaceae</taxon>
        <taxon>Actinomadura</taxon>
    </lineage>
</organism>
<feature type="region of interest" description="Disordered" evidence="1">
    <location>
        <begin position="33"/>
        <end position="105"/>
    </location>
</feature>
<dbReference type="InterPro" id="IPR050583">
    <property type="entry name" value="Mycobacterial_A85_antigen"/>
</dbReference>
<name>A0A6I4W4D9_9ACTN</name>
<dbReference type="RefSeq" id="WP_161102555.1">
    <property type="nucleotide sequence ID" value="NZ_JBHLYI010000013.1"/>
</dbReference>
<dbReference type="Proteomes" id="UP000431901">
    <property type="component" value="Unassembled WGS sequence"/>
</dbReference>
<gene>
    <name evidence="3" type="ORF">GQ466_09690</name>
</gene>
<evidence type="ECO:0000313" key="4">
    <source>
        <dbReference type="Proteomes" id="UP000431901"/>
    </source>
</evidence>
<evidence type="ECO:0000313" key="3">
    <source>
        <dbReference type="EMBL" id="MXQ64308.1"/>
    </source>
</evidence>
<protein>
    <submittedName>
        <fullName evidence="3">Esterase family protein</fullName>
    </submittedName>
</protein>
<keyword evidence="2" id="KW-0812">Transmembrane</keyword>
<evidence type="ECO:0000256" key="2">
    <source>
        <dbReference type="SAM" id="Phobius"/>
    </source>
</evidence>
<dbReference type="EMBL" id="WUTW01000002">
    <property type="protein sequence ID" value="MXQ64308.1"/>
    <property type="molecule type" value="Genomic_DNA"/>
</dbReference>
<reference evidence="3 4" key="1">
    <citation type="submission" date="2019-12" db="EMBL/GenBank/DDBJ databases">
        <title>Nocardia macrotermitis sp. nov. and Nocardia aurantia sp. nov., isolated from the gut of the fungus growing-termite Macrotermes natalensis.</title>
        <authorList>
            <person name="Christine B."/>
            <person name="Rene B."/>
        </authorList>
    </citation>
    <scope>NUCLEOTIDE SEQUENCE [LARGE SCALE GENOMIC DNA]</scope>
    <source>
        <strain evidence="3 4">DSM 102126</strain>
    </source>
</reference>
<accession>A0A6I4W4D9</accession>
<dbReference type="Pfam" id="PF00756">
    <property type="entry name" value="Esterase"/>
    <property type="match status" value="1"/>
</dbReference>
<keyword evidence="2" id="KW-0472">Membrane</keyword>
<dbReference type="Gene3D" id="3.40.50.1820">
    <property type="entry name" value="alpha/beta hydrolase"/>
    <property type="match status" value="1"/>
</dbReference>
<keyword evidence="2" id="KW-1133">Transmembrane helix</keyword>
<sequence>MRKGTDALLAIGSIALVTIVPTVLVLLPSGKDDSDPGHLPDPAAAQLNGPISTNTSPVPTLSAPTVNGNPAPTNPNPLPTLNVPQLPGTPAPPRKTAPPAYLPSDDGSKITAVKWLDKRKTEADITVNSTGLGKSVKVRLLVPKTWSATANRTWPTLYAFHGGNDTYVSWTRSTDIESVAAKYDTLVAMPDGGRNGSYTDWYNGGRGGTPRWETFHTVEVRELLERNFRAGPERAAIGISSGAQGAMTYAARHPGLYRFAGSFSGVLSMLSPGIPALLLYANTRPGTTPSDIWGDPILNRSNWAAHDPTTLLPRLRWTKIYVSSGNGSTGPYDNPNAAPWDIRYLSESQVYRASKDFVAQARRLGVPVTADFYGNGSHSWKYWQDELHKTFPQVMATLGARKL</sequence>
<feature type="compositionally biased region" description="Polar residues" evidence="1">
    <location>
        <begin position="49"/>
        <end position="59"/>
    </location>
</feature>
<dbReference type="GO" id="GO:0016747">
    <property type="term" value="F:acyltransferase activity, transferring groups other than amino-acyl groups"/>
    <property type="evidence" value="ECO:0007669"/>
    <property type="project" value="TreeGrafter"/>
</dbReference>
<dbReference type="InterPro" id="IPR029058">
    <property type="entry name" value="AB_hydrolase_fold"/>
</dbReference>
<comment type="caution">
    <text evidence="3">The sequence shown here is derived from an EMBL/GenBank/DDBJ whole genome shotgun (WGS) entry which is preliminary data.</text>
</comment>
<dbReference type="AlphaFoldDB" id="A0A6I4W4D9"/>
<dbReference type="InterPro" id="IPR000801">
    <property type="entry name" value="Esterase-like"/>
</dbReference>
<dbReference type="OrthoDB" id="4527292at2"/>
<feature type="compositionally biased region" description="Pro residues" evidence="1">
    <location>
        <begin position="87"/>
        <end position="96"/>
    </location>
</feature>
<feature type="transmembrane region" description="Helical" evidence="2">
    <location>
        <begin position="7"/>
        <end position="27"/>
    </location>
</feature>